<dbReference type="RefSeq" id="XP_007419562.1">
    <property type="nucleotide sequence ID" value="XM_007419500.1"/>
</dbReference>
<evidence type="ECO:0000313" key="2">
    <source>
        <dbReference type="EMBL" id="EGF97171.1"/>
    </source>
</evidence>
<evidence type="ECO:0000313" key="3">
    <source>
        <dbReference type="Proteomes" id="UP000001072"/>
    </source>
</evidence>
<protein>
    <recommendedName>
        <fullName evidence="1">CxC5 like cysteine cluster associated with KDZ domain-containing protein</fullName>
    </recommendedName>
</protein>
<dbReference type="Proteomes" id="UP000001072">
    <property type="component" value="Unassembled WGS sequence"/>
</dbReference>
<gene>
    <name evidence="2" type="ORF">MELLADRAFT_73747</name>
</gene>
<dbReference type="EMBL" id="GL883301">
    <property type="protein sequence ID" value="EGF97171.1"/>
    <property type="molecule type" value="Genomic_DNA"/>
</dbReference>
<dbReference type="Pfam" id="PF18718">
    <property type="entry name" value="CxC5"/>
    <property type="match status" value="1"/>
</dbReference>
<sequence length="256" mass="29637">MLLVEFATRLNDHHPQLAKILTLPNLIHFVNLASEVYQRANKALKLSSVDTRIIPFLHLALSLPIEIGDYEALWNLTFASLPAAHNDPVALIRTHGLDPSLKPKVYEKYFIPPISQCFKCNRRSAHSLVQRPRRNGYLYDLDGIHSAEFHTWACLDCKTYYRPSYYTHEKVRHYYTPDQGMDPLHYQVHCHFGFSHRLAQAFWQSQMLGHTSHFNLVNLFNLTYFNGQQVPKHPEAVSISPKISQELVRDALDLFS</sequence>
<organism evidence="3">
    <name type="scientific">Melampsora larici-populina (strain 98AG31 / pathotype 3-4-7)</name>
    <name type="common">Poplar leaf rust fungus</name>
    <dbReference type="NCBI Taxonomy" id="747676"/>
    <lineage>
        <taxon>Eukaryota</taxon>
        <taxon>Fungi</taxon>
        <taxon>Dikarya</taxon>
        <taxon>Basidiomycota</taxon>
        <taxon>Pucciniomycotina</taxon>
        <taxon>Pucciniomycetes</taxon>
        <taxon>Pucciniales</taxon>
        <taxon>Melampsoraceae</taxon>
        <taxon>Melampsora</taxon>
    </lineage>
</organism>
<dbReference type="STRING" id="747676.F4SDV8"/>
<evidence type="ECO:0000259" key="1">
    <source>
        <dbReference type="Pfam" id="PF18718"/>
    </source>
</evidence>
<dbReference type="KEGG" id="mlr:MELLADRAFT_73747"/>
<reference evidence="3" key="1">
    <citation type="journal article" date="2011" name="Proc. Natl. Acad. Sci. U.S.A.">
        <title>Obligate biotrophy features unraveled by the genomic analysis of rust fungi.</title>
        <authorList>
            <person name="Duplessis S."/>
            <person name="Cuomo C.A."/>
            <person name="Lin Y.-C."/>
            <person name="Aerts A."/>
            <person name="Tisserant E."/>
            <person name="Veneault-Fourrey C."/>
            <person name="Joly D.L."/>
            <person name="Hacquard S."/>
            <person name="Amselem J."/>
            <person name="Cantarel B.L."/>
            <person name="Chiu R."/>
            <person name="Coutinho P.M."/>
            <person name="Feau N."/>
            <person name="Field M."/>
            <person name="Frey P."/>
            <person name="Gelhaye E."/>
            <person name="Goldberg J."/>
            <person name="Grabherr M.G."/>
            <person name="Kodira C.D."/>
            <person name="Kohler A."/>
            <person name="Kuees U."/>
            <person name="Lindquist E.A."/>
            <person name="Lucas S.M."/>
            <person name="Mago R."/>
            <person name="Mauceli E."/>
            <person name="Morin E."/>
            <person name="Murat C."/>
            <person name="Pangilinan J.L."/>
            <person name="Park R."/>
            <person name="Pearson M."/>
            <person name="Quesneville H."/>
            <person name="Rouhier N."/>
            <person name="Sakthikumar S."/>
            <person name="Salamov A.A."/>
            <person name="Schmutz J."/>
            <person name="Selles B."/>
            <person name="Shapiro H."/>
            <person name="Tanguay P."/>
            <person name="Tuskan G.A."/>
            <person name="Henrissat B."/>
            <person name="Van de Peer Y."/>
            <person name="Rouze P."/>
            <person name="Ellis J.G."/>
            <person name="Dodds P.N."/>
            <person name="Schein J.E."/>
            <person name="Zhong S."/>
            <person name="Hamelin R.C."/>
            <person name="Grigoriev I.V."/>
            <person name="Szabo L.J."/>
            <person name="Martin F."/>
        </authorList>
    </citation>
    <scope>NUCLEOTIDE SEQUENCE [LARGE SCALE GENOMIC DNA]</scope>
    <source>
        <strain evidence="3">98AG31 / pathotype 3-4-7</strain>
    </source>
</reference>
<dbReference type="VEuPathDB" id="FungiDB:MELLADRAFT_73747"/>
<feature type="non-terminal residue" evidence="2">
    <location>
        <position position="256"/>
    </location>
</feature>
<proteinExistence type="predicted"/>
<accession>F4SDV8</accession>
<dbReference type="HOGENOM" id="CLU_004966_5_0_1"/>
<dbReference type="AlphaFoldDB" id="F4SDV8"/>
<feature type="domain" description="CxC5 like cysteine cluster associated with KDZ" evidence="1">
    <location>
        <begin position="107"/>
        <end position="224"/>
    </location>
</feature>
<dbReference type="GeneID" id="18932480"/>
<dbReference type="InParanoid" id="F4SDV8"/>
<dbReference type="InterPro" id="IPR041539">
    <property type="entry name" value="CxC5"/>
</dbReference>
<name>F4SDV8_MELLP</name>
<keyword evidence="3" id="KW-1185">Reference proteome</keyword>